<dbReference type="CDD" id="cd00293">
    <property type="entry name" value="USP-like"/>
    <property type="match status" value="1"/>
</dbReference>
<dbReference type="Pfam" id="PF00582">
    <property type="entry name" value="Usp"/>
    <property type="match status" value="1"/>
</dbReference>
<evidence type="ECO:0000259" key="2">
    <source>
        <dbReference type="Pfam" id="PF00582"/>
    </source>
</evidence>
<evidence type="ECO:0000256" key="1">
    <source>
        <dbReference type="SAM" id="MobiDB-lite"/>
    </source>
</evidence>
<comment type="caution">
    <text evidence="3">The sequence shown here is derived from an EMBL/GenBank/DDBJ whole genome shotgun (WGS) entry which is preliminary data.</text>
</comment>
<dbReference type="SUPFAM" id="SSF52402">
    <property type="entry name" value="Adenine nucleotide alpha hydrolases-like"/>
    <property type="match status" value="1"/>
</dbReference>
<feature type="domain" description="UspA" evidence="2">
    <location>
        <begin position="69"/>
        <end position="209"/>
    </location>
</feature>
<accession>A0ABD2Z0E9</accession>
<sequence length="232" mass="26723">MARVHAKLTAFCMSRASVRVRVRSPSQHYKKTESFSKSDDKSEFCSKNSSEMSFSGDLSKLESDSTGNRVMVVVDSSLEAKAALQWALSHTVQNQDIIVLLHIAKPSKLGVNSNRESNQKAYELLHSMKNECQMRRPGVQVEMELREGNKKGQIIVDEAKERKISLLVLGQRKRSIMWHLQKMWTERRTRNRVVDYCIKNANCMTIAVRRKSRKHGGYLITTKRHKNFWLLA</sequence>
<keyword evidence="4" id="KW-1185">Reference proteome</keyword>
<evidence type="ECO:0000313" key="3">
    <source>
        <dbReference type="EMBL" id="KAL3512997.1"/>
    </source>
</evidence>
<dbReference type="AlphaFoldDB" id="A0ABD2Z0E9"/>
<dbReference type="Gene3D" id="3.40.50.620">
    <property type="entry name" value="HUPs"/>
    <property type="match status" value="1"/>
</dbReference>
<reference evidence="3 4" key="1">
    <citation type="submission" date="2024-11" db="EMBL/GenBank/DDBJ databases">
        <title>A near-complete genome assembly of Cinchona calisaya.</title>
        <authorList>
            <person name="Lian D.C."/>
            <person name="Zhao X.W."/>
            <person name="Wei L."/>
        </authorList>
    </citation>
    <scope>NUCLEOTIDE SEQUENCE [LARGE SCALE GENOMIC DNA]</scope>
    <source>
        <tissue evidence="3">Nenye</tissue>
    </source>
</reference>
<organism evidence="3 4">
    <name type="scientific">Cinchona calisaya</name>
    <dbReference type="NCBI Taxonomy" id="153742"/>
    <lineage>
        <taxon>Eukaryota</taxon>
        <taxon>Viridiplantae</taxon>
        <taxon>Streptophyta</taxon>
        <taxon>Embryophyta</taxon>
        <taxon>Tracheophyta</taxon>
        <taxon>Spermatophyta</taxon>
        <taxon>Magnoliopsida</taxon>
        <taxon>eudicotyledons</taxon>
        <taxon>Gunneridae</taxon>
        <taxon>Pentapetalae</taxon>
        <taxon>asterids</taxon>
        <taxon>lamiids</taxon>
        <taxon>Gentianales</taxon>
        <taxon>Rubiaceae</taxon>
        <taxon>Cinchonoideae</taxon>
        <taxon>Cinchoneae</taxon>
        <taxon>Cinchona</taxon>
    </lineage>
</organism>
<dbReference type="Proteomes" id="UP001630127">
    <property type="component" value="Unassembled WGS sequence"/>
</dbReference>
<name>A0ABD2Z0E9_9GENT</name>
<evidence type="ECO:0000313" key="4">
    <source>
        <dbReference type="Proteomes" id="UP001630127"/>
    </source>
</evidence>
<dbReference type="InterPro" id="IPR014729">
    <property type="entry name" value="Rossmann-like_a/b/a_fold"/>
</dbReference>
<feature type="region of interest" description="Disordered" evidence="1">
    <location>
        <begin position="25"/>
        <end position="56"/>
    </location>
</feature>
<feature type="compositionally biased region" description="Basic and acidic residues" evidence="1">
    <location>
        <begin position="30"/>
        <end position="44"/>
    </location>
</feature>
<proteinExistence type="predicted"/>
<dbReference type="EMBL" id="JBJUIK010000011">
    <property type="protein sequence ID" value="KAL3512997.1"/>
    <property type="molecule type" value="Genomic_DNA"/>
</dbReference>
<dbReference type="PANTHER" id="PTHR47000">
    <property type="entry name" value="ADENINE NUCLEOTIDE ALPHA HYDROLASES-LIKE SUPERFAMILY PROTEIN"/>
    <property type="match status" value="1"/>
</dbReference>
<gene>
    <name evidence="3" type="ORF">ACH5RR_025714</name>
</gene>
<dbReference type="PANTHER" id="PTHR47000:SF3">
    <property type="entry name" value="ADENINE NUCLEOTIDE ALPHA HYDROLASES-LIKE SUPERFAMILY PROTEIN"/>
    <property type="match status" value="1"/>
</dbReference>
<dbReference type="InterPro" id="IPR006016">
    <property type="entry name" value="UspA"/>
</dbReference>
<protein>
    <recommendedName>
        <fullName evidence="2">UspA domain-containing protein</fullName>
    </recommendedName>
</protein>